<evidence type="ECO:0000313" key="2">
    <source>
        <dbReference type="Proteomes" id="UP001165960"/>
    </source>
</evidence>
<dbReference type="EMBL" id="QTSX02004299">
    <property type="protein sequence ID" value="KAJ9066266.1"/>
    <property type="molecule type" value="Genomic_DNA"/>
</dbReference>
<gene>
    <name evidence="1" type="ORF">DSO57_1011372</name>
</gene>
<comment type="caution">
    <text evidence="1">The sequence shown here is derived from an EMBL/GenBank/DDBJ whole genome shotgun (WGS) entry which is preliminary data.</text>
</comment>
<evidence type="ECO:0000313" key="1">
    <source>
        <dbReference type="EMBL" id="KAJ9066266.1"/>
    </source>
</evidence>
<sequence>MNEKSPSVSQEDHERALNILVFEYLRKKKFVSSSASFSVEAQVVQKPEQDNGSHSSFLSDWFQALYKMLQLTKGSQLPPDSEIKRFIESSKHLFDSHKISSLSSNSSLGSQTSGAPPPGSSKTDGFSGKFGNQGRRDSDEPPSKLHAGLTNGKPPASSGPGAKQLQASSGVNSNGASIPTMYGQPSGNPQLRPQFNLNLSLPSHSAGTLANWPGPQNFASSNPPNPMQQNDGTMPPQQTMPFSLNGHLPGGGPPNGMPGQNSDPHVMSAMQNASPAGLKGSMANQQFMSPQQMMAQQQSQQQRHILFQQNQRYLLQQQMLAGGIMNPSMGYMNHNAMVAIGANNSVRGMPIYQQREVYAQHHKQVQMLKLQQHNARQQLMLSRQSGAPGQNMGRPAGDTPEQNGSMSHLNFPGNHPGAAQNPLVMQQMMNMSAMANFNGGSSAPHHPMPNNGGNPFSGANPHMNSGGPMTPNALGNGGTSTPSSVNFEALFASMQSNGSAMNGGMNHSQPPGASSVNAGGGSDQGKNSTSEEESAKMFGKFVEADLFNLSDNTGNSNSQGMGGGNGTGGQLGDQGNNMDMYSLDPFSQTEFFS</sequence>
<keyword evidence="2" id="KW-1185">Reference proteome</keyword>
<protein>
    <submittedName>
        <fullName evidence="1">Uncharacterized protein</fullName>
    </submittedName>
</protein>
<organism evidence="1 2">
    <name type="scientific">Entomophthora muscae</name>
    <dbReference type="NCBI Taxonomy" id="34485"/>
    <lineage>
        <taxon>Eukaryota</taxon>
        <taxon>Fungi</taxon>
        <taxon>Fungi incertae sedis</taxon>
        <taxon>Zoopagomycota</taxon>
        <taxon>Entomophthoromycotina</taxon>
        <taxon>Entomophthoromycetes</taxon>
        <taxon>Entomophthorales</taxon>
        <taxon>Entomophthoraceae</taxon>
        <taxon>Entomophthora</taxon>
    </lineage>
</organism>
<accession>A0ACC2SVG6</accession>
<dbReference type="Proteomes" id="UP001165960">
    <property type="component" value="Unassembled WGS sequence"/>
</dbReference>
<name>A0ACC2SVG6_9FUNG</name>
<proteinExistence type="predicted"/>
<reference evidence="1" key="1">
    <citation type="submission" date="2022-04" db="EMBL/GenBank/DDBJ databases">
        <title>Genome of the entomopathogenic fungus Entomophthora muscae.</title>
        <authorList>
            <person name="Elya C."/>
            <person name="Lovett B.R."/>
            <person name="Lee E."/>
            <person name="Macias A.M."/>
            <person name="Hajek A.E."/>
            <person name="De Bivort B.L."/>
            <person name="Kasson M.T."/>
            <person name="De Fine Licht H.H."/>
            <person name="Stajich J.E."/>
        </authorList>
    </citation>
    <scope>NUCLEOTIDE SEQUENCE</scope>
    <source>
        <strain evidence="1">Berkeley</strain>
    </source>
</reference>